<organism evidence="1 2">
    <name type="scientific">Mycena venus</name>
    <dbReference type="NCBI Taxonomy" id="2733690"/>
    <lineage>
        <taxon>Eukaryota</taxon>
        <taxon>Fungi</taxon>
        <taxon>Dikarya</taxon>
        <taxon>Basidiomycota</taxon>
        <taxon>Agaricomycotina</taxon>
        <taxon>Agaricomycetes</taxon>
        <taxon>Agaricomycetidae</taxon>
        <taxon>Agaricales</taxon>
        <taxon>Marasmiineae</taxon>
        <taxon>Mycenaceae</taxon>
        <taxon>Mycena</taxon>
    </lineage>
</organism>
<evidence type="ECO:0000313" key="2">
    <source>
        <dbReference type="Proteomes" id="UP000620124"/>
    </source>
</evidence>
<protein>
    <submittedName>
        <fullName evidence="1">Clp1-like protein</fullName>
    </submittedName>
</protein>
<dbReference type="OrthoDB" id="2523383at2759"/>
<reference evidence="1" key="1">
    <citation type="submission" date="2020-05" db="EMBL/GenBank/DDBJ databases">
        <title>Mycena genomes resolve the evolution of fungal bioluminescence.</title>
        <authorList>
            <person name="Tsai I.J."/>
        </authorList>
    </citation>
    <scope>NUCLEOTIDE SEQUENCE</scope>
    <source>
        <strain evidence="1">CCC161011</strain>
    </source>
</reference>
<keyword evidence="2" id="KW-1185">Reference proteome</keyword>
<proteinExistence type="predicted"/>
<gene>
    <name evidence="1" type="ORF">MVEN_00062100</name>
</gene>
<dbReference type="AlphaFoldDB" id="A0A8H6Z489"/>
<dbReference type="Proteomes" id="UP000620124">
    <property type="component" value="Unassembled WGS sequence"/>
</dbReference>
<comment type="caution">
    <text evidence="1">The sequence shown here is derived from an EMBL/GenBank/DDBJ whole genome shotgun (WGS) entry which is preliminary data.</text>
</comment>
<sequence length="257" mass="28091">MDDPSRATLDAMAPDLAEVPLPFIRDHITENATDMLLGLRTLLPTLPSTIDRRSVPLSFTVPVPPNPQSPGLEPNYPTHVLAVSLPTSTAEEPLTLIAIHGIVLAAHCAASTLRAPPVAAGSNLETLVLPVWPVVLPSIDAFLTLRTFMYTHHVETLLGELLPLIGELLPLPVSLTGENVHATLASEVEIELLVTHLVRENPGIQHLEQWGTRIEEFDDTVRWLQMDDSELRATIALAWELVRRVELRICGLAPDTA</sequence>
<name>A0A8H6Z489_9AGAR</name>
<dbReference type="EMBL" id="JACAZI010000001">
    <property type="protein sequence ID" value="KAF7372038.1"/>
    <property type="molecule type" value="Genomic_DNA"/>
</dbReference>
<accession>A0A8H6Z489</accession>
<evidence type="ECO:0000313" key="1">
    <source>
        <dbReference type="EMBL" id="KAF7372038.1"/>
    </source>
</evidence>